<comment type="caution">
    <text evidence="1">The sequence shown here is derived from an EMBL/GenBank/DDBJ whole genome shotgun (WGS) entry which is preliminary data.</text>
</comment>
<dbReference type="RefSeq" id="WP_404315364.1">
    <property type="nucleotide sequence ID" value="NZ_JAUIYO010000002.1"/>
</dbReference>
<keyword evidence="2" id="KW-1185">Reference proteome</keyword>
<name>A0ABW8I6J6_9BACI</name>
<dbReference type="Proteomes" id="UP001619911">
    <property type="component" value="Unassembled WGS sequence"/>
</dbReference>
<evidence type="ECO:0000313" key="1">
    <source>
        <dbReference type="EMBL" id="MFK2825132.1"/>
    </source>
</evidence>
<dbReference type="EMBL" id="JAUIYO010000002">
    <property type="protein sequence ID" value="MFK2825132.1"/>
    <property type="molecule type" value="Genomic_DNA"/>
</dbReference>
<reference evidence="1 2" key="1">
    <citation type="submission" date="2023-07" db="EMBL/GenBank/DDBJ databases">
        <title>Bacillus lucianemedeirus sp. nov, a new species isolated from an immunobiological production facility.</title>
        <authorList>
            <person name="Costa L.V."/>
            <person name="Miranda R.V.S.L."/>
            <person name="Brandao M.L.L."/>
            <person name="Reis C.M.F."/>
            <person name="Frazao A.M."/>
            <person name="Cruz F.V."/>
            <person name="Baio P.V.P."/>
            <person name="Veras J.F.C."/>
            <person name="Ramos J.N."/>
            <person name="Vieira V."/>
        </authorList>
    </citation>
    <scope>NUCLEOTIDE SEQUENCE [LARGE SCALE GENOMIC DNA]</scope>
    <source>
        <strain evidence="1 2">B190/17</strain>
    </source>
</reference>
<accession>A0ABW8I6J6</accession>
<organism evidence="1 2">
    <name type="scientific">Bacillus lumedeiriae</name>
    <dbReference type="NCBI Taxonomy" id="3058829"/>
    <lineage>
        <taxon>Bacteria</taxon>
        <taxon>Bacillati</taxon>
        <taxon>Bacillota</taxon>
        <taxon>Bacilli</taxon>
        <taxon>Bacillales</taxon>
        <taxon>Bacillaceae</taxon>
        <taxon>Bacillus</taxon>
    </lineage>
</organism>
<protein>
    <submittedName>
        <fullName evidence="1">Uncharacterized protein</fullName>
    </submittedName>
</protein>
<evidence type="ECO:0000313" key="2">
    <source>
        <dbReference type="Proteomes" id="UP001619911"/>
    </source>
</evidence>
<sequence length="51" mass="5715">MTRGEMALLIQRAYKLKVDGVELSFKDVSPRYEEAVKALVKNKATRGKSST</sequence>
<gene>
    <name evidence="1" type="ORF">QYG89_05445</name>
</gene>
<proteinExistence type="predicted"/>